<evidence type="ECO:0000256" key="1">
    <source>
        <dbReference type="SAM" id="Phobius"/>
    </source>
</evidence>
<protein>
    <submittedName>
        <fullName evidence="2">Uncharacterized protein</fullName>
    </submittedName>
</protein>
<keyword evidence="1" id="KW-0812">Transmembrane</keyword>
<organism evidence="2 3">
    <name type="scientific">Actinotalea ferrariae CF5-4</name>
    <dbReference type="NCBI Taxonomy" id="948458"/>
    <lineage>
        <taxon>Bacteria</taxon>
        <taxon>Bacillati</taxon>
        <taxon>Actinomycetota</taxon>
        <taxon>Actinomycetes</taxon>
        <taxon>Micrococcales</taxon>
        <taxon>Cellulomonadaceae</taxon>
        <taxon>Actinotalea</taxon>
    </lineage>
</organism>
<name>A0A021VVR8_9CELL</name>
<comment type="caution">
    <text evidence="2">The sequence shown here is derived from an EMBL/GenBank/DDBJ whole genome shotgun (WGS) entry which is preliminary data.</text>
</comment>
<dbReference type="AlphaFoldDB" id="A0A021VVR8"/>
<dbReference type="Proteomes" id="UP000019753">
    <property type="component" value="Unassembled WGS sequence"/>
</dbReference>
<accession>A0A021VVR8</accession>
<feature type="transmembrane region" description="Helical" evidence="1">
    <location>
        <begin position="12"/>
        <end position="33"/>
    </location>
</feature>
<keyword evidence="3" id="KW-1185">Reference proteome</keyword>
<gene>
    <name evidence="2" type="ORF">N866_00065</name>
</gene>
<evidence type="ECO:0000313" key="3">
    <source>
        <dbReference type="Proteomes" id="UP000019753"/>
    </source>
</evidence>
<keyword evidence="1" id="KW-1133">Transmembrane helix</keyword>
<evidence type="ECO:0000313" key="2">
    <source>
        <dbReference type="EMBL" id="EYR65218.1"/>
    </source>
</evidence>
<keyword evidence="1" id="KW-0472">Membrane</keyword>
<proteinExistence type="predicted"/>
<sequence length="66" mass="7120">MTTDSPHSYRRLDPAGLALLAVGLAFAVISYWLVVDRAFNPLVMVPSIVAATTGASHITKREASRH</sequence>
<reference evidence="2 3" key="1">
    <citation type="submission" date="2014-01" db="EMBL/GenBank/DDBJ databases">
        <title>Actinotalea ferrariae CF5-4.</title>
        <authorList>
            <person name="Chen F."/>
            <person name="Li Y."/>
            <person name="Wang G."/>
        </authorList>
    </citation>
    <scope>NUCLEOTIDE SEQUENCE [LARGE SCALE GENOMIC DNA]</scope>
    <source>
        <strain evidence="2 3">CF5-4</strain>
    </source>
</reference>
<dbReference type="EMBL" id="AXCW01000001">
    <property type="protein sequence ID" value="EYR65218.1"/>
    <property type="molecule type" value="Genomic_DNA"/>
</dbReference>